<dbReference type="SUPFAM" id="SSF51445">
    <property type="entry name" value="(Trans)glycosidases"/>
    <property type="match status" value="1"/>
</dbReference>
<dbReference type="EMBL" id="JAELVF020000001">
    <property type="protein sequence ID" value="MBU7598531.1"/>
    <property type="molecule type" value="Genomic_DNA"/>
</dbReference>
<evidence type="ECO:0000313" key="2">
    <source>
        <dbReference type="EMBL" id="MBU7598531.1"/>
    </source>
</evidence>
<dbReference type="Proteomes" id="UP000694501">
    <property type="component" value="Unassembled WGS sequence"/>
</dbReference>
<keyword evidence="2" id="KW-0378">Hydrolase</keyword>
<gene>
    <name evidence="2" type="ORF">JGS22_013130</name>
</gene>
<accession>A0A949JNU6</accession>
<dbReference type="AlphaFoldDB" id="A0A949JNU6"/>
<protein>
    <submittedName>
        <fullName evidence="2">Glycoside hydrolase family protein</fullName>
    </submittedName>
</protein>
<reference evidence="2" key="1">
    <citation type="submission" date="2021-06" db="EMBL/GenBank/DDBJ databases">
        <title>Sequencing of actinobacteria type strains.</title>
        <authorList>
            <person name="Nguyen G.-S."/>
            <person name="Wentzel A."/>
        </authorList>
    </citation>
    <scope>NUCLEOTIDE SEQUENCE</scope>
    <source>
        <strain evidence="2">P38-E01</strain>
    </source>
</reference>
<dbReference type="InterPro" id="IPR017853">
    <property type="entry name" value="GH"/>
</dbReference>
<evidence type="ECO:0000259" key="1">
    <source>
        <dbReference type="Pfam" id="PF11790"/>
    </source>
</evidence>
<dbReference type="InterPro" id="IPR053183">
    <property type="entry name" value="ASL1"/>
</dbReference>
<dbReference type="GO" id="GO:0071966">
    <property type="term" value="P:fungal-type cell wall polysaccharide metabolic process"/>
    <property type="evidence" value="ECO:0007669"/>
    <property type="project" value="TreeGrafter"/>
</dbReference>
<proteinExistence type="predicted"/>
<feature type="domain" description="Asl1-like glycosyl hydrolase catalytic" evidence="1">
    <location>
        <begin position="101"/>
        <end position="316"/>
    </location>
</feature>
<keyword evidence="3" id="KW-1185">Reference proteome</keyword>
<dbReference type="GO" id="GO:0016787">
    <property type="term" value="F:hydrolase activity"/>
    <property type="evidence" value="ECO:0007669"/>
    <property type="project" value="UniProtKB-KW"/>
</dbReference>
<dbReference type="Gene3D" id="3.20.20.80">
    <property type="entry name" value="Glycosidases"/>
    <property type="match status" value="1"/>
</dbReference>
<dbReference type="InterPro" id="IPR024655">
    <property type="entry name" value="Asl1_glyco_hydro_catalytic"/>
</dbReference>
<evidence type="ECO:0000313" key="3">
    <source>
        <dbReference type="Proteomes" id="UP000694501"/>
    </source>
</evidence>
<sequence>MREPRDRRRRTRTAARAARPIGRRPLVALFRPERGTALNTARKHRSSRSRRGPVRLVLTFLCALLAASVLVPSAGAGSAPAAADGKGVSARPAPGADQALADVNASWYYNWASGPDLATPDGTEFVPMIWGRDSVTDEELDRAAREGSQLLGFNEPDLGEQSAMSVEEALDLWPRLESTGLRLGAPAVAHSGDVAGGWLDRFMRGAEERGLRVDFIPVHWYGADFGPNATDHLRSYLDAVAERYGKPVWLTEYALIDFTGSQPRYPSEQEQTAFVRSSTEMLNSLPHLERYAWFTLSTDTYQTGLYNGANANSSGAAYRDAG</sequence>
<organism evidence="2 3">
    <name type="scientific">Streptomyces tardus</name>
    <dbReference type="NCBI Taxonomy" id="2780544"/>
    <lineage>
        <taxon>Bacteria</taxon>
        <taxon>Bacillati</taxon>
        <taxon>Actinomycetota</taxon>
        <taxon>Actinomycetes</taxon>
        <taxon>Kitasatosporales</taxon>
        <taxon>Streptomycetaceae</taxon>
        <taxon>Streptomyces</taxon>
    </lineage>
</organism>
<dbReference type="PANTHER" id="PTHR34154">
    <property type="entry name" value="ALKALI-SENSITIVE LINKAGE PROTEIN 1"/>
    <property type="match status" value="1"/>
</dbReference>
<dbReference type="PANTHER" id="PTHR34154:SF3">
    <property type="entry name" value="ALKALI-SENSITIVE LINKAGE PROTEIN 1"/>
    <property type="match status" value="1"/>
</dbReference>
<dbReference type="Pfam" id="PF11790">
    <property type="entry name" value="Glyco_hydro_cc"/>
    <property type="match status" value="1"/>
</dbReference>
<name>A0A949JNU6_9ACTN</name>
<comment type="caution">
    <text evidence="2">The sequence shown here is derived from an EMBL/GenBank/DDBJ whole genome shotgun (WGS) entry which is preliminary data.</text>
</comment>